<dbReference type="EMBL" id="GL377685">
    <property type="protein sequence ID" value="EFJ07400.1"/>
    <property type="molecule type" value="Genomic_DNA"/>
</dbReference>
<dbReference type="Gene3D" id="3.40.50.1000">
    <property type="entry name" value="HAD superfamily/HAD-like"/>
    <property type="match status" value="1"/>
</dbReference>
<dbReference type="KEGG" id="smo:SELMODRAFT_133639"/>
<dbReference type="InterPro" id="IPR004274">
    <property type="entry name" value="FCP1_dom"/>
</dbReference>
<dbReference type="PROSITE" id="PS50969">
    <property type="entry name" value="FCP1"/>
    <property type="match status" value="1"/>
</dbReference>
<organism evidence="3">
    <name type="scientific">Selaginella moellendorffii</name>
    <name type="common">Spikemoss</name>
    <dbReference type="NCBI Taxonomy" id="88036"/>
    <lineage>
        <taxon>Eukaryota</taxon>
        <taxon>Viridiplantae</taxon>
        <taxon>Streptophyta</taxon>
        <taxon>Embryophyta</taxon>
        <taxon>Tracheophyta</taxon>
        <taxon>Lycopodiopsida</taxon>
        <taxon>Selaginellales</taxon>
        <taxon>Selaginellaceae</taxon>
        <taxon>Selaginella</taxon>
    </lineage>
</organism>
<evidence type="ECO:0000313" key="3">
    <source>
        <dbReference type="Proteomes" id="UP000001514"/>
    </source>
</evidence>
<dbReference type="OrthoDB" id="277011at2759"/>
<dbReference type="InParanoid" id="D8T7B5"/>
<dbReference type="NCBIfam" id="TIGR02251">
    <property type="entry name" value="HIF-SF_euk"/>
    <property type="match status" value="1"/>
</dbReference>
<reference evidence="2 3" key="1">
    <citation type="journal article" date="2011" name="Science">
        <title>The Selaginella genome identifies genetic changes associated with the evolution of vascular plants.</title>
        <authorList>
            <person name="Banks J.A."/>
            <person name="Nishiyama T."/>
            <person name="Hasebe M."/>
            <person name="Bowman J.L."/>
            <person name="Gribskov M."/>
            <person name="dePamphilis C."/>
            <person name="Albert V.A."/>
            <person name="Aono N."/>
            <person name="Aoyama T."/>
            <person name="Ambrose B.A."/>
            <person name="Ashton N.W."/>
            <person name="Axtell M.J."/>
            <person name="Barker E."/>
            <person name="Barker M.S."/>
            <person name="Bennetzen J.L."/>
            <person name="Bonawitz N.D."/>
            <person name="Chapple C."/>
            <person name="Cheng C."/>
            <person name="Correa L.G."/>
            <person name="Dacre M."/>
            <person name="DeBarry J."/>
            <person name="Dreyer I."/>
            <person name="Elias M."/>
            <person name="Engstrom E.M."/>
            <person name="Estelle M."/>
            <person name="Feng L."/>
            <person name="Finet C."/>
            <person name="Floyd S.K."/>
            <person name="Frommer W.B."/>
            <person name="Fujita T."/>
            <person name="Gramzow L."/>
            <person name="Gutensohn M."/>
            <person name="Harholt J."/>
            <person name="Hattori M."/>
            <person name="Heyl A."/>
            <person name="Hirai T."/>
            <person name="Hiwatashi Y."/>
            <person name="Ishikawa M."/>
            <person name="Iwata M."/>
            <person name="Karol K.G."/>
            <person name="Koehler B."/>
            <person name="Kolukisaoglu U."/>
            <person name="Kubo M."/>
            <person name="Kurata T."/>
            <person name="Lalonde S."/>
            <person name="Li K."/>
            <person name="Li Y."/>
            <person name="Litt A."/>
            <person name="Lyons E."/>
            <person name="Manning G."/>
            <person name="Maruyama T."/>
            <person name="Michael T.P."/>
            <person name="Mikami K."/>
            <person name="Miyazaki S."/>
            <person name="Morinaga S."/>
            <person name="Murata T."/>
            <person name="Mueller-Roeber B."/>
            <person name="Nelson D.R."/>
            <person name="Obara M."/>
            <person name="Oguri Y."/>
            <person name="Olmstead R.G."/>
            <person name="Onodera N."/>
            <person name="Petersen B.L."/>
            <person name="Pils B."/>
            <person name="Prigge M."/>
            <person name="Rensing S.A."/>
            <person name="Riano-Pachon D.M."/>
            <person name="Roberts A.W."/>
            <person name="Sato Y."/>
            <person name="Scheller H.V."/>
            <person name="Schulz B."/>
            <person name="Schulz C."/>
            <person name="Shakirov E.V."/>
            <person name="Shibagaki N."/>
            <person name="Shinohara N."/>
            <person name="Shippen D.E."/>
            <person name="Soerensen I."/>
            <person name="Sotooka R."/>
            <person name="Sugimoto N."/>
            <person name="Sugita M."/>
            <person name="Sumikawa N."/>
            <person name="Tanurdzic M."/>
            <person name="Theissen G."/>
            <person name="Ulvskov P."/>
            <person name="Wakazuki S."/>
            <person name="Weng J.K."/>
            <person name="Willats W.W."/>
            <person name="Wipf D."/>
            <person name="Wolf P.G."/>
            <person name="Yang L."/>
            <person name="Zimmer A.D."/>
            <person name="Zhu Q."/>
            <person name="Mitros T."/>
            <person name="Hellsten U."/>
            <person name="Loque D."/>
            <person name="Otillar R."/>
            <person name="Salamov A."/>
            <person name="Schmutz J."/>
            <person name="Shapiro H."/>
            <person name="Lindquist E."/>
            <person name="Lucas S."/>
            <person name="Rokhsar D."/>
            <person name="Grigoriev I.V."/>
        </authorList>
    </citation>
    <scope>NUCLEOTIDE SEQUENCE [LARGE SCALE GENOMIC DNA]</scope>
</reference>
<dbReference type="HOGENOM" id="CLU_020262_4_5_1"/>
<accession>D8T7B5</accession>
<dbReference type="Pfam" id="PF03031">
    <property type="entry name" value="NIF"/>
    <property type="match status" value="1"/>
</dbReference>
<dbReference type="InterPro" id="IPR036412">
    <property type="entry name" value="HAD-like_sf"/>
</dbReference>
<dbReference type="GO" id="GO:0004721">
    <property type="term" value="F:phosphoprotein phosphatase activity"/>
    <property type="evidence" value="ECO:0000318"/>
    <property type="project" value="GO_Central"/>
</dbReference>
<dbReference type="SUPFAM" id="SSF56784">
    <property type="entry name" value="HAD-like"/>
    <property type="match status" value="1"/>
</dbReference>
<sequence length="219" mass="25249">EKPTLVLDMDETLIHAHKAIASLKLFSGKTLPLKRYLVAKRPGVNTFLDEMSKIYEIVVFTRVVKPYADRILDRLDPVGNLFTHRLYRDSCLTKEVRGRKVVKDLSRLGRDLRHTVIVDDKPESFCLQPNNGIVIRAFKNRKGHKYDELKTISNLLKEIARVEDIRQALEKVKSSKSVHNCLIKRNSCIHCLCCNTAHSRLGHCFSHVQFKLWKQCQAS</sequence>
<feature type="domain" description="FCP1 homology" evidence="1">
    <location>
        <begin position="1"/>
        <end position="159"/>
    </location>
</feature>
<dbReference type="InterPro" id="IPR011948">
    <property type="entry name" value="Dullard_phosphatase"/>
</dbReference>
<name>D8T7B5_SELML</name>
<keyword evidence="3" id="KW-1185">Reference proteome</keyword>
<gene>
    <name evidence="2" type="ORF">SELMODRAFT_133639</name>
</gene>
<dbReference type="CDD" id="cd07521">
    <property type="entry name" value="HAD_FCP1-like"/>
    <property type="match status" value="1"/>
</dbReference>
<dbReference type="eggNOG" id="KOG1605">
    <property type="taxonomic scope" value="Eukaryota"/>
</dbReference>
<dbReference type="STRING" id="88036.D8T7B5"/>
<feature type="non-terminal residue" evidence="2">
    <location>
        <position position="1"/>
    </location>
</feature>
<dbReference type="InterPro" id="IPR023214">
    <property type="entry name" value="HAD_sf"/>
</dbReference>
<dbReference type="Gramene" id="EFJ07400">
    <property type="protein sequence ID" value="EFJ07400"/>
    <property type="gene ID" value="SELMODRAFT_133639"/>
</dbReference>
<dbReference type="PANTHER" id="PTHR12210">
    <property type="entry name" value="DULLARD PROTEIN PHOSPHATASE"/>
    <property type="match status" value="1"/>
</dbReference>
<dbReference type="SMART" id="SM00577">
    <property type="entry name" value="CPDc"/>
    <property type="match status" value="1"/>
</dbReference>
<dbReference type="Proteomes" id="UP000001514">
    <property type="component" value="Unassembled WGS sequence"/>
</dbReference>
<dbReference type="InterPro" id="IPR050365">
    <property type="entry name" value="TIM50"/>
</dbReference>
<protein>
    <recommendedName>
        <fullName evidence="1">FCP1 homology domain-containing protein</fullName>
    </recommendedName>
</protein>
<proteinExistence type="predicted"/>
<dbReference type="AlphaFoldDB" id="D8T7B5"/>
<evidence type="ECO:0000313" key="2">
    <source>
        <dbReference type="EMBL" id="EFJ07400.1"/>
    </source>
</evidence>
<evidence type="ECO:0000259" key="1">
    <source>
        <dbReference type="PROSITE" id="PS50969"/>
    </source>
</evidence>